<feature type="transmembrane region" description="Helical" evidence="2">
    <location>
        <begin position="32"/>
        <end position="51"/>
    </location>
</feature>
<accession>A0A1L7GU25</accession>
<evidence type="ECO:0000313" key="4">
    <source>
        <dbReference type="Proteomes" id="UP000185427"/>
    </source>
</evidence>
<dbReference type="Proteomes" id="UP000185427">
    <property type="component" value="Chromosome"/>
</dbReference>
<feature type="region of interest" description="Disordered" evidence="1">
    <location>
        <begin position="161"/>
        <end position="184"/>
    </location>
</feature>
<reference evidence="3 4" key="1">
    <citation type="submission" date="2016-12" db="EMBL/GenBank/DDBJ databases">
        <title>Complete Genome Sequence of Lactobacillus fermentum Strain SNUV175, a Probiotic for Treatment of Bacterial Vaginosis.</title>
        <authorList>
            <person name="Lee S."/>
            <person name="You H.J."/>
            <person name="Kwon B."/>
            <person name="Ko G."/>
        </authorList>
    </citation>
    <scope>NUCLEOTIDE SEQUENCE [LARGE SCALE GENOMIC DNA]</scope>
    <source>
        <strain evidence="3 4">SNUV175</strain>
    </source>
</reference>
<proteinExistence type="predicted"/>
<protein>
    <submittedName>
        <fullName evidence="3">Uncharacterized protein</fullName>
    </submittedName>
</protein>
<feature type="transmembrane region" description="Helical" evidence="2">
    <location>
        <begin position="6"/>
        <end position="25"/>
    </location>
</feature>
<evidence type="ECO:0000256" key="2">
    <source>
        <dbReference type="SAM" id="Phobius"/>
    </source>
</evidence>
<dbReference type="AlphaFoldDB" id="A0A1L7GU25"/>
<evidence type="ECO:0000256" key="1">
    <source>
        <dbReference type="SAM" id="MobiDB-lite"/>
    </source>
</evidence>
<keyword evidence="2" id="KW-1133">Transmembrane helix</keyword>
<evidence type="ECO:0000313" key="3">
    <source>
        <dbReference type="EMBL" id="APU45419.1"/>
    </source>
</evidence>
<keyword evidence="2" id="KW-0812">Transmembrane</keyword>
<gene>
    <name evidence="3" type="ORF">BUW47_02715</name>
</gene>
<name>A0A1L7GU25_LIMFE</name>
<feature type="compositionally biased region" description="Acidic residues" evidence="1">
    <location>
        <begin position="163"/>
        <end position="174"/>
    </location>
</feature>
<keyword evidence="2" id="KW-0472">Membrane</keyword>
<organism evidence="3 4">
    <name type="scientific">Limosilactobacillus fermentum</name>
    <name type="common">Lactobacillus fermentum</name>
    <dbReference type="NCBI Taxonomy" id="1613"/>
    <lineage>
        <taxon>Bacteria</taxon>
        <taxon>Bacillati</taxon>
        <taxon>Bacillota</taxon>
        <taxon>Bacilli</taxon>
        <taxon>Lactobacillales</taxon>
        <taxon>Lactobacillaceae</taxon>
        <taxon>Limosilactobacillus</taxon>
    </lineage>
</organism>
<sequence length="274" mass="30009">MAVLGAIWMVVGLAAIIILCILSLLHVVKWKVTGIVALIAIVGFFLIVLNIESSDDKEDDVQVAKLVYSKDDKLDDGSIAFDTNGNGKCTIKVKGLVNGTAVVKNNDDEYQFKDQVFSVKKGKITKVTIRQSEKQAEHNYVLDEGAGHKKKFAIFGGTKLNNDDDSESSDDDSESGSTSNNKTLASSLTQDFSESGNDILNNVKVSYHDSIFYVTVPDNVTVLSDNEQLSLYRSIVKAIHSKQRQPTGVVYFVDSNDSIIAETKTFNNTEVTLK</sequence>
<dbReference type="RefSeq" id="WP_075667209.1">
    <property type="nucleotide sequence ID" value="NZ_CP019030.1"/>
</dbReference>
<dbReference type="EMBL" id="CP019030">
    <property type="protein sequence ID" value="APU45419.1"/>
    <property type="molecule type" value="Genomic_DNA"/>
</dbReference>